<evidence type="ECO:0000313" key="3">
    <source>
        <dbReference type="Proteomes" id="UP001205035"/>
    </source>
</evidence>
<sequence length="131" mass="15154">MGNVRFKIPGSIQHDETKRFIRDLVRKLNDENKIDASDIPNLHRLATSFDQYLTAIYWLSEHSMITTNKKGEEVKHPYVNIAREAWAQYLDVAKQYGLTIKSKAQIDSHKPGDGVPDTPLDEYIREKRTRG</sequence>
<name>A0AAJ1CH10_9BACT</name>
<comment type="caution">
    <text evidence="2">The sequence shown here is derived from an EMBL/GenBank/DDBJ whole genome shotgun (WGS) entry which is preliminary data.</text>
</comment>
<dbReference type="InterPro" id="IPR006448">
    <property type="entry name" value="Phage_term_ssu_P27"/>
</dbReference>
<organism evidence="2 3">
    <name type="scientific">Alistipes onderdonkii</name>
    <dbReference type="NCBI Taxonomy" id="328813"/>
    <lineage>
        <taxon>Bacteria</taxon>
        <taxon>Pseudomonadati</taxon>
        <taxon>Bacteroidota</taxon>
        <taxon>Bacteroidia</taxon>
        <taxon>Bacteroidales</taxon>
        <taxon>Rikenellaceae</taxon>
        <taxon>Alistipes</taxon>
    </lineage>
</organism>
<reference evidence="2" key="1">
    <citation type="submission" date="2022-06" db="EMBL/GenBank/DDBJ databases">
        <title>Isolation of gut microbiota from human fecal samples.</title>
        <authorList>
            <person name="Pamer E.G."/>
            <person name="Barat B."/>
            <person name="Waligurski E."/>
            <person name="Medina S."/>
            <person name="Paddock L."/>
            <person name="Mostad J."/>
        </authorList>
    </citation>
    <scope>NUCLEOTIDE SEQUENCE</scope>
    <source>
        <strain evidence="2">DFI.6.22</strain>
    </source>
</reference>
<evidence type="ECO:0000256" key="1">
    <source>
        <dbReference type="SAM" id="MobiDB-lite"/>
    </source>
</evidence>
<evidence type="ECO:0000313" key="2">
    <source>
        <dbReference type="EMBL" id="MCQ5083711.1"/>
    </source>
</evidence>
<dbReference type="Pfam" id="PF05119">
    <property type="entry name" value="Terminase_4"/>
    <property type="match status" value="1"/>
</dbReference>
<gene>
    <name evidence="2" type="ORF">NE651_12535</name>
</gene>
<protein>
    <submittedName>
        <fullName evidence="2">Phage terminase small subunit P27 family</fullName>
    </submittedName>
</protein>
<dbReference type="NCBIfam" id="TIGR01558">
    <property type="entry name" value="sm_term_P27"/>
    <property type="match status" value="1"/>
</dbReference>
<accession>A0AAJ1CH10</accession>
<dbReference type="Proteomes" id="UP001205035">
    <property type="component" value="Unassembled WGS sequence"/>
</dbReference>
<dbReference type="RefSeq" id="WP_256166498.1">
    <property type="nucleotide sequence ID" value="NZ_JANGBQ010000020.1"/>
</dbReference>
<proteinExistence type="predicted"/>
<dbReference type="AlphaFoldDB" id="A0AAJ1CH10"/>
<feature type="region of interest" description="Disordered" evidence="1">
    <location>
        <begin position="105"/>
        <end position="131"/>
    </location>
</feature>
<dbReference type="EMBL" id="JANGBQ010000020">
    <property type="protein sequence ID" value="MCQ5083711.1"/>
    <property type="molecule type" value="Genomic_DNA"/>
</dbReference>
<feature type="compositionally biased region" description="Basic and acidic residues" evidence="1">
    <location>
        <begin position="122"/>
        <end position="131"/>
    </location>
</feature>